<dbReference type="InterPro" id="IPR036046">
    <property type="entry name" value="Acylphosphatase-like_dom_sf"/>
</dbReference>
<dbReference type="InterPro" id="IPR001792">
    <property type="entry name" value="Acylphosphatase-like_dom"/>
</dbReference>
<dbReference type="RefSeq" id="WP_121213817.1">
    <property type="nucleotide sequence ID" value="NZ_RBZN01000009.1"/>
</dbReference>
<evidence type="ECO:0000259" key="5">
    <source>
        <dbReference type="PROSITE" id="PS51160"/>
    </source>
</evidence>
<comment type="caution">
    <text evidence="3">Lacks conserved residue(s) required for the propagation of feature annotation.</text>
</comment>
<comment type="caution">
    <text evidence="6">The sequence shown here is derived from an EMBL/GenBank/DDBJ whole genome shotgun (WGS) entry which is preliminary data.</text>
</comment>
<gene>
    <name evidence="6" type="ORF">D8M03_05710</name>
</gene>
<evidence type="ECO:0000256" key="2">
    <source>
        <dbReference type="ARBA" id="ARBA00032904"/>
    </source>
</evidence>
<accession>A0A494Z6Z8</accession>
<name>A0A494Z6Z8_9BACL</name>
<comment type="similarity">
    <text evidence="4">Belongs to the acylphosphatase family.</text>
</comment>
<evidence type="ECO:0000313" key="6">
    <source>
        <dbReference type="EMBL" id="RKQ18346.1"/>
    </source>
</evidence>
<dbReference type="Pfam" id="PF00708">
    <property type="entry name" value="Acylphosphatase"/>
    <property type="match status" value="1"/>
</dbReference>
<dbReference type="Proteomes" id="UP000272238">
    <property type="component" value="Unassembled WGS sequence"/>
</dbReference>
<dbReference type="AlphaFoldDB" id="A0A494Z6Z8"/>
<proteinExistence type="inferred from homology"/>
<evidence type="ECO:0000256" key="3">
    <source>
        <dbReference type="PROSITE-ProRule" id="PRU00520"/>
    </source>
</evidence>
<organism evidence="6 7">
    <name type="scientific">Ureibacillus endophyticus</name>
    <dbReference type="NCBI Taxonomy" id="1978490"/>
    <lineage>
        <taxon>Bacteria</taxon>
        <taxon>Bacillati</taxon>
        <taxon>Bacillota</taxon>
        <taxon>Bacilli</taxon>
        <taxon>Bacillales</taxon>
        <taxon>Caryophanaceae</taxon>
        <taxon>Ureibacillus</taxon>
    </lineage>
</organism>
<dbReference type="SUPFAM" id="SSF54975">
    <property type="entry name" value="Acylphosphatase/BLUF domain-like"/>
    <property type="match status" value="1"/>
</dbReference>
<dbReference type="OrthoDB" id="9808093at2"/>
<sequence>MAKRTHIIFQSNPNETGHRFFIKQKAIALGLKGFCGVNEQKQIEVEVEGKDSSIEEFLKFVQKGFSPSIKICDELKGYVTMESDLL</sequence>
<keyword evidence="7" id="KW-1185">Reference proteome</keyword>
<reference evidence="6 7" key="1">
    <citation type="journal article" date="2016" name="Antonie Van Leeuwenhoek">
        <title>Lysinibacillus endophyticus sp. nov., an indole-3-acetic acid producing endophytic bacterium isolated from corn root (Zea mays cv. Xinken-5).</title>
        <authorList>
            <person name="Yu J."/>
            <person name="Guan X."/>
            <person name="Liu C."/>
            <person name="Xiang W."/>
            <person name="Yu Z."/>
            <person name="Liu X."/>
            <person name="Wang G."/>
        </authorList>
    </citation>
    <scope>NUCLEOTIDE SEQUENCE [LARGE SCALE GENOMIC DNA]</scope>
    <source>
        <strain evidence="6 7">DSM 100506</strain>
    </source>
</reference>
<protein>
    <recommendedName>
        <fullName evidence="1">Acylphosphatase</fullName>
    </recommendedName>
    <alternativeName>
        <fullName evidence="2">Acylphosphate phosphohydrolase</fullName>
    </alternativeName>
</protein>
<evidence type="ECO:0000313" key="7">
    <source>
        <dbReference type="Proteomes" id="UP000272238"/>
    </source>
</evidence>
<dbReference type="Gene3D" id="3.30.70.100">
    <property type="match status" value="1"/>
</dbReference>
<feature type="domain" description="Acylphosphatase-like" evidence="5">
    <location>
        <begin position="4"/>
        <end position="86"/>
    </location>
</feature>
<dbReference type="EMBL" id="RBZN01000009">
    <property type="protein sequence ID" value="RKQ18346.1"/>
    <property type="molecule type" value="Genomic_DNA"/>
</dbReference>
<evidence type="ECO:0000256" key="4">
    <source>
        <dbReference type="RuleBase" id="RU004168"/>
    </source>
</evidence>
<evidence type="ECO:0000256" key="1">
    <source>
        <dbReference type="ARBA" id="ARBA00015991"/>
    </source>
</evidence>
<dbReference type="PROSITE" id="PS51160">
    <property type="entry name" value="ACYLPHOSPHATASE_3"/>
    <property type="match status" value="1"/>
</dbReference>